<proteinExistence type="inferred from homology"/>
<keyword evidence="5" id="KW-1185">Reference proteome</keyword>
<evidence type="ECO:0000259" key="4">
    <source>
        <dbReference type="PROSITE" id="PS01031"/>
    </source>
</evidence>
<name>A0A9R0ILM0_SPIOL</name>
<dbReference type="Pfam" id="PF00011">
    <property type="entry name" value="HSP20"/>
    <property type="match status" value="1"/>
</dbReference>
<accession>A0A9R0ILM0</accession>
<keyword evidence="1 6" id="KW-0346">Stress response</keyword>
<evidence type="ECO:0000256" key="3">
    <source>
        <dbReference type="RuleBase" id="RU003616"/>
    </source>
</evidence>
<dbReference type="InterPro" id="IPR031107">
    <property type="entry name" value="Small_HSP"/>
</dbReference>
<dbReference type="GO" id="GO:0051259">
    <property type="term" value="P:protein complex oligomerization"/>
    <property type="evidence" value="ECO:0000318"/>
    <property type="project" value="GO_Central"/>
</dbReference>
<gene>
    <name evidence="6" type="primary">LOC110790733</name>
</gene>
<dbReference type="GO" id="GO:0009408">
    <property type="term" value="P:response to heat"/>
    <property type="evidence" value="ECO:0000318"/>
    <property type="project" value="GO_Central"/>
</dbReference>
<dbReference type="AlphaFoldDB" id="A0A9R0ILM0"/>
<dbReference type="KEGG" id="soe:110790733"/>
<evidence type="ECO:0000313" key="5">
    <source>
        <dbReference type="Proteomes" id="UP000813463"/>
    </source>
</evidence>
<dbReference type="SUPFAM" id="SSF49764">
    <property type="entry name" value="HSP20-like chaperones"/>
    <property type="match status" value="1"/>
</dbReference>
<evidence type="ECO:0000256" key="1">
    <source>
        <dbReference type="ARBA" id="ARBA00023016"/>
    </source>
</evidence>
<protein>
    <submittedName>
        <fullName evidence="6">15.4 kDa class V heat shock protein</fullName>
    </submittedName>
</protein>
<dbReference type="InterPro" id="IPR008978">
    <property type="entry name" value="HSP20-like_chaperone"/>
</dbReference>
<reference evidence="6" key="2">
    <citation type="submission" date="2025-08" db="UniProtKB">
        <authorList>
            <consortium name="RefSeq"/>
        </authorList>
    </citation>
    <scope>IDENTIFICATION</scope>
    <source>
        <tissue evidence="6">Leaf</tissue>
    </source>
</reference>
<dbReference type="Gene3D" id="2.60.40.790">
    <property type="match status" value="1"/>
</dbReference>
<dbReference type="GeneID" id="110790733"/>
<evidence type="ECO:0000256" key="2">
    <source>
        <dbReference type="PROSITE-ProRule" id="PRU00285"/>
    </source>
</evidence>
<dbReference type="GO" id="GO:0009651">
    <property type="term" value="P:response to salt stress"/>
    <property type="evidence" value="ECO:0000318"/>
    <property type="project" value="GO_Central"/>
</dbReference>
<organism evidence="5 6">
    <name type="scientific">Spinacia oleracea</name>
    <name type="common">Spinach</name>
    <dbReference type="NCBI Taxonomy" id="3562"/>
    <lineage>
        <taxon>Eukaryota</taxon>
        <taxon>Viridiplantae</taxon>
        <taxon>Streptophyta</taxon>
        <taxon>Embryophyta</taxon>
        <taxon>Tracheophyta</taxon>
        <taxon>Spermatophyta</taxon>
        <taxon>Magnoliopsida</taxon>
        <taxon>eudicotyledons</taxon>
        <taxon>Gunneridae</taxon>
        <taxon>Pentapetalae</taxon>
        <taxon>Caryophyllales</taxon>
        <taxon>Chenopodiaceae</taxon>
        <taxon>Chenopodioideae</taxon>
        <taxon>Anserineae</taxon>
        <taxon>Spinacia</taxon>
    </lineage>
</organism>
<dbReference type="GO" id="GO:0042542">
    <property type="term" value="P:response to hydrogen peroxide"/>
    <property type="evidence" value="ECO:0000318"/>
    <property type="project" value="GO_Central"/>
</dbReference>
<dbReference type="RefSeq" id="XP_021851193.1">
    <property type="nucleotide sequence ID" value="XM_021995501.2"/>
</dbReference>
<evidence type="ECO:0000313" key="6">
    <source>
        <dbReference type="RefSeq" id="XP_021851193.1"/>
    </source>
</evidence>
<reference evidence="5" key="1">
    <citation type="journal article" date="2021" name="Nat. Commun.">
        <title>Genomic analyses provide insights into spinach domestication and the genetic basis of agronomic traits.</title>
        <authorList>
            <person name="Cai X."/>
            <person name="Sun X."/>
            <person name="Xu C."/>
            <person name="Sun H."/>
            <person name="Wang X."/>
            <person name="Ge C."/>
            <person name="Zhang Z."/>
            <person name="Wang Q."/>
            <person name="Fei Z."/>
            <person name="Jiao C."/>
            <person name="Wang Q."/>
        </authorList>
    </citation>
    <scope>NUCLEOTIDE SEQUENCE [LARGE SCALE GENOMIC DNA]</scope>
    <source>
        <strain evidence="5">cv. Varoflay</strain>
    </source>
</reference>
<feature type="domain" description="SHSP" evidence="4">
    <location>
        <begin position="24"/>
        <end position="130"/>
    </location>
</feature>
<sequence>MEISQFHFHPYSWDILYNPYMLLPYYQMPENHVHWRETPDSHVYSADLPGVRKEEVKVELEDSKYLIIRTEAGDHSVDPPRRFTRKFRLPGRVNLDGISAAYEDGVLTVTVPRRVFLINPDDLANRLQVTATAA</sequence>
<comment type="similarity">
    <text evidence="2 3">Belongs to the small heat shock protein (HSP20) family.</text>
</comment>
<dbReference type="PROSITE" id="PS01031">
    <property type="entry name" value="SHSP"/>
    <property type="match status" value="1"/>
</dbReference>
<dbReference type="GO" id="GO:0006457">
    <property type="term" value="P:protein folding"/>
    <property type="evidence" value="ECO:0000318"/>
    <property type="project" value="GO_Central"/>
</dbReference>
<dbReference type="GO" id="GO:0051082">
    <property type="term" value="F:unfolded protein binding"/>
    <property type="evidence" value="ECO:0000318"/>
    <property type="project" value="GO_Central"/>
</dbReference>
<dbReference type="PANTHER" id="PTHR11527">
    <property type="entry name" value="HEAT-SHOCK PROTEIN 20 FAMILY MEMBER"/>
    <property type="match status" value="1"/>
</dbReference>
<dbReference type="InterPro" id="IPR002068">
    <property type="entry name" value="A-crystallin/Hsp20_dom"/>
</dbReference>
<dbReference type="Proteomes" id="UP000813463">
    <property type="component" value="Chromosome 6"/>
</dbReference>
<dbReference type="OrthoDB" id="1431247at2759"/>